<organism evidence="1">
    <name type="scientific">Rhizophora mucronata</name>
    <name type="common">Asiatic mangrove</name>
    <dbReference type="NCBI Taxonomy" id="61149"/>
    <lineage>
        <taxon>Eukaryota</taxon>
        <taxon>Viridiplantae</taxon>
        <taxon>Streptophyta</taxon>
        <taxon>Embryophyta</taxon>
        <taxon>Tracheophyta</taxon>
        <taxon>Spermatophyta</taxon>
        <taxon>Magnoliopsida</taxon>
        <taxon>eudicotyledons</taxon>
        <taxon>Gunneridae</taxon>
        <taxon>Pentapetalae</taxon>
        <taxon>rosids</taxon>
        <taxon>fabids</taxon>
        <taxon>Malpighiales</taxon>
        <taxon>Rhizophoraceae</taxon>
        <taxon>Rhizophora</taxon>
    </lineage>
</organism>
<dbReference type="EMBL" id="GGEC01025006">
    <property type="protein sequence ID" value="MBX05490.1"/>
    <property type="molecule type" value="Transcribed_RNA"/>
</dbReference>
<accession>A0A2P2KIE0</accession>
<dbReference type="AlphaFoldDB" id="A0A2P2KIE0"/>
<proteinExistence type="predicted"/>
<reference evidence="1" key="1">
    <citation type="submission" date="2018-02" db="EMBL/GenBank/DDBJ databases">
        <title>Rhizophora mucronata_Transcriptome.</title>
        <authorList>
            <person name="Meera S.P."/>
            <person name="Sreeshan A."/>
            <person name="Augustine A."/>
        </authorList>
    </citation>
    <scope>NUCLEOTIDE SEQUENCE</scope>
    <source>
        <tissue evidence="1">Leaf</tissue>
    </source>
</reference>
<name>A0A2P2KIE0_RHIMU</name>
<evidence type="ECO:0000313" key="1">
    <source>
        <dbReference type="EMBL" id="MBX05490.1"/>
    </source>
</evidence>
<protein>
    <submittedName>
        <fullName evidence="1">Uncharacterized protein</fullName>
    </submittedName>
</protein>
<sequence length="24" mass="2668">MKSSPSLKVVSLCQQVNLTFVFLV</sequence>